<evidence type="ECO:0000259" key="5">
    <source>
        <dbReference type="PROSITE" id="PS50893"/>
    </source>
</evidence>
<evidence type="ECO:0000313" key="6">
    <source>
        <dbReference type="EMBL" id="GAX00744.1"/>
    </source>
</evidence>
<evidence type="ECO:0000313" key="7">
    <source>
        <dbReference type="Proteomes" id="UP000198402"/>
    </source>
</evidence>
<feature type="domain" description="ABC transporter" evidence="5">
    <location>
        <begin position="1"/>
        <end position="231"/>
    </location>
</feature>
<sequence length="243" mass="26287">MNIGQKQVLKHINLSAEEGSVTALVGPSGSGKTTLLRTLNLLQLPSEGSVTVGDITANAGQCHPKIIRDLRQNSAMVFQQFNLFKNMTVKDNVAKPLIFNGIATRKEAEKIALNVLNQVDLSGVVDQYPVTLSGGQQQRVSIARAIAIHPRVILLDEPTSALDPELVESVLQTIANLASKHVTMILVTHEMEFARQIADQAVFIENGEILDQGPAKNLLSGTRPGRISLFVNSLSHSTIKKEA</sequence>
<dbReference type="EMBL" id="BCMG01000003">
    <property type="protein sequence ID" value="GAX00744.1"/>
    <property type="molecule type" value="Genomic_DNA"/>
</dbReference>
<protein>
    <submittedName>
        <fullName evidence="6">Amino acid ABC transporter ATP-binding protein</fullName>
    </submittedName>
</protein>
<dbReference type="GO" id="GO:0016887">
    <property type="term" value="F:ATP hydrolysis activity"/>
    <property type="evidence" value="ECO:0007669"/>
    <property type="project" value="InterPro"/>
</dbReference>
<reference evidence="6 7" key="1">
    <citation type="submission" date="2015-11" db="EMBL/GenBank/DDBJ databases">
        <title>Draft genome sequences of new species of the genus Lactobacillus isolated from orchardgrass silage.</title>
        <authorList>
            <person name="Tohno M."/>
            <person name="Tanizawa Y."/>
            <person name="Arita M."/>
        </authorList>
    </citation>
    <scope>NUCLEOTIDE SEQUENCE [LARGE SCALE GENOMIC DNA]</scope>
    <source>
        <strain evidence="6 7">IWT126</strain>
    </source>
</reference>
<keyword evidence="4 6" id="KW-0067">ATP-binding</keyword>
<evidence type="ECO:0000256" key="4">
    <source>
        <dbReference type="ARBA" id="ARBA00022840"/>
    </source>
</evidence>
<evidence type="ECO:0000256" key="2">
    <source>
        <dbReference type="ARBA" id="ARBA00022448"/>
    </source>
</evidence>
<keyword evidence="3" id="KW-0547">Nucleotide-binding</keyword>
<comment type="caution">
    <text evidence="6">The sequence shown here is derived from an EMBL/GenBank/DDBJ whole genome shotgun (WGS) entry which is preliminary data.</text>
</comment>
<name>A0A1Z5IG19_9LACO</name>
<gene>
    <name evidence="6" type="ORF">IWT126_00759</name>
</gene>
<dbReference type="PROSITE" id="PS50893">
    <property type="entry name" value="ABC_TRANSPORTER_2"/>
    <property type="match status" value="1"/>
</dbReference>
<dbReference type="AlphaFoldDB" id="A0A1Z5IG19"/>
<proteinExistence type="predicted"/>
<dbReference type="InterPro" id="IPR003439">
    <property type="entry name" value="ABC_transporter-like_ATP-bd"/>
</dbReference>
<accession>A0A1Z5IG19</accession>
<comment type="subcellular location">
    <subcellularLocation>
        <location evidence="1">Cell membrane</location>
        <topology evidence="1">Peripheral membrane protein</topology>
    </subcellularLocation>
</comment>
<dbReference type="GO" id="GO:0005886">
    <property type="term" value="C:plasma membrane"/>
    <property type="evidence" value="ECO:0007669"/>
    <property type="project" value="UniProtKB-SubCell"/>
</dbReference>
<dbReference type="STRING" id="1302250.GCA_001313225_03190"/>
<dbReference type="InterPro" id="IPR050086">
    <property type="entry name" value="MetN_ABC_transporter-like"/>
</dbReference>
<evidence type="ECO:0000256" key="1">
    <source>
        <dbReference type="ARBA" id="ARBA00004202"/>
    </source>
</evidence>
<evidence type="ECO:0000256" key="3">
    <source>
        <dbReference type="ARBA" id="ARBA00022741"/>
    </source>
</evidence>
<dbReference type="InterPro" id="IPR017871">
    <property type="entry name" value="ABC_transporter-like_CS"/>
</dbReference>
<organism evidence="6 7">
    <name type="scientific">Secundilactobacillus silagei JCM 19001</name>
    <dbReference type="NCBI Taxonomy" id="1302250"/>
    <lineage>
        <taxon>Bacteria</taxon>
        <taxon>Bacillati</taxon>
        <taxon>Bacillota</taxon>
        <taxon>Bacilli</taxon>
        <taxon>Lactobacillales</taxon>
        <taxon>Lactobacillaceae</taxon>
        <taxon>Secundilactobacillus</taxon>
    </lineage>
</organism>
<dbReference type="SUPFAM" id="SSF52540">
    <property type="entry name" value="P-loop containing nucleoside triphosphate hydrolases"/>
    <property type="match status" value="1"/>
</dbReference>
<keyword evidence="7" id="KW-1185">Reference proteome</keyword>
<dbReference type="SMART" id="SM00382">
    <property type="entry name" value="AAA"/>
    <property type="match status" value="1"/>
</dbReference>
<dbReference type="Pfam" id="PF00005">
    <property type="entry name" value="ABC_tran"/>
    <property type="match status" value="1"/>
</dbReference>
<dbReference type="PANTHER" id="PTHR43166">
    <property type="entry name" value="AMINO ACID IMPORT ATP-BINDING PROTEIN"/>
    <property type="match status" value="1"/>
</dbReference>
<dbReference type="Proteomes" id="UP000198402">
    <property type="component" value="Unassembled WGS sequence"/>
</dbReference>
<keyword evidence="2" id="KW-0813">Transport</keyword>
<dbReference type="PROSITE" id="PS00211">
    <property type="entry name" value="ABC_TRANSPORTER_1"/>
    <property type="match status" value="1"/>
</dbReference>
<dbReference type="PANTHER" id="PTHR43166:SF35">
    <property type="entry name" value="L-CYSTINE IMPORT ATP-BINDING PROTEIN TCYN"/>
    <property type="match status" value="1"/>
</dbReference>
<dbReference type="Gene3D" id="3.40.50.300">
    <property type="entry name" value="P-loop containing nucleotide triphosphate hydrolases"/>
    <property type="match status" value="1"/>
</dbReference>
<dbReference type="InterPro" id="IPR003593">
    <property type="entry name" value="AAA+_ATPase"/>
</dbReference>
<dbReference type="GO" id="GO:0005524">
    <property type="term" value="F:ATP binding"/>
    <property type="evidence" value="ECO:0007669"/>
    <property type="project" value="UniProtKB-KW"/>
</dbReference>
<dbReference type="InterPro" id="IPR027417">
    <property type="entry name" value="P-loop_NTPase"/>
</dbReference>